<dbReference type="InParanoid" id="A0A2I0LK89"/>
<feature type="compositionally biased region" description="Low complexity" evidence="1">
    <location>
        <begin position="1"/>
        <end position="30"/>
    </location>
</feature>
<keyword evidence="2" id="KW-0378">Hydrolase</keyword>
<organism evidence="2 3">
    <name type="scientific">Columba livia</name>
    <name type="common">Rock dove</name>
    <dbReference type="NCBI Taxonomy" id="8932"/>
    <lineage>
        <taxon>Eukaryota</taxon>
        <taxon>Metazoa</taxon>
        <taxon>Chordata</taxon>
        <taxon>Craniata</taxon>
        <taxon>Vertebrata</taxon>
        <taxon>Euteleostomi</taxon>
        <taxon>Archelosauria</taxon>
        <taxon>Archosauria</taxon>
        <taxon>Dinosauria</taxon>
        <taxon>Saurischia</taxon>
        <taxon>Theropoda</taxon>
        <taxon>Coelurosauria</taxon>
        <taxon>Aves</taxon>
        <taxon>Neognathae</taxon>
        <taxon>Neoaves</taxon>
        <taxon>Columbimorphae</taxon>
        <taxon>Columbiformes</taxon>
        <taxon>Columbidae</taxon>
        <taxon>Columba</taxon>
    </lineage>
</organism>
<evidence type="ECO:0000313" key="2">
    <source>
        <dbReference type="EMBL" id="PKK17849.1"/>
    </source>
</evidence>
<protein>
    <submittedName>
        <fullName evidence="2">Abhydrolase domain containing 17A</fullName>
    </submittedName>
</protein>
<reference evidence="2 3" key="1">
    <citation type="journal article" date="2013" name="Science">
        <title>Genomic diversity and evolution of the head crest in the rock pigeon.</title>
        <authorList>
            <person name="Shapiro M.D."/>
            <person name="Kronenberg Z."/>
            <person name="Li C."/>
            <person name="Domyan E.T."/>
            <person name="Pan H."/>
            <person name="Campbell M."/>
            <person name="Tan H."/>
            <person name="Huff C.D."/>
            <person name="Hu H."/>
            <person name="Vickrey A.I."/>
            <person name="Nielsen S.C."/>
            <person name="Stringham S.A."/>
            <person name="Hu H."/>
            <person name="Willerslev E."/>
            <person name="Gilbert M.T."/>
            <person name="Yandell M."/>
            <person name="Zhang G."/>
            <person name="Wang J."/>
        </authorList>
    </citation>
    <scope>NUCLEOTIDE SEQUENCE [LARGE SCALE GENOMIC DNA]</scope>
    <source>
        <tissue evidence="2">Blood</tissue>
    </source>
</reference>
<feature type="region of interest" description="Disordered" evidence="1">
    <location>
        <begin position="1"/>
        <end position="79"/>
    </location>
</feature>
<sequence>MPSPTSRRSPKSPLLSSSSTARRTKSSTSPMAWRSSNAAPRPWSRCGWTGPGTMTLNSTASTSSAFGSSSPRSWPANATSGGPGRGFPLMSPLLPVSLPGLCCWRCSEFVQPQPQAQQRAGGRGATGAFPLGHGTTVPPNRGVGPGAAGTTGQAGKRWQLPPSPLPRKTRAHPLDGESLASDVPSSPLLNQRSPEFPPAALTTAIRRVGGGWGSAPLPGSAVGQDRGGGSCSARSFPGSGSGGCGCLVVVPWLRQSRVPKGSLGIRGGAAPVPPPARPCSASSVPPCSGHPWKRPPCRSLGTRGEE</sequence>
<feature type="non-terminal residue" evidence="2">
    <location>
        <position position="306"/>
    </location>
</feature>
<gene>
    <name evidence="2" type="primary">ABHD17A</name>
    <name evidence="2" type="ORF">A306_00014461</name>
</gene>
<proteinExistence type="predicted"/>
<name>A0A2I0LK89_COLLI</name>
<dbReference type="GO" id="GO:0016787">
    <property type="term" value="F:hydrolase activity"/>
    <property type="evidence" value="ECO:0007669"/>
    <property type="project" value="UniProtKB-KW"/>
</dbReference>
<comment type="caution">
    <text evidence="2">The sequence shown here is derived from an EMBL/GenBank/DDBJ whole genome shotgun (WGS) entry which is preliminary data.</text>
</comment>
<dbReference type="Proteomes" id="UP000053872">
    <property type="component" value="Unassembled WGS sequence"/>
</dbReference>
<feature type="region of interest" description="Disordered" evidence="1">
    <location>
        <begin position="264"/>
        <end position="306"/>
    </location>
</feature>
<feature type="region of interest" description="Disordered" evidence="1">
    <location>
        <begin position="115"/>
        <end position="195"/>
    </location>
</feature>
<dbReference type="EMBL" id="AKCR02000261">
    <property type="protein sequence ID" value="PKK17849.1"/>
    <property type="molecule type" value="Genomic_DNA"/>
</dbReference>
<feature type="compositionally biased region" description="Low complexity" evidence="1">
    <location>
        <begin position="58"/>
        <end position="73"/>
    </location>
</feature>
<dbReference type="AlphaFoldDB" id="A0A2I0LK89"/>
<evidence type="ECO:0000256" key="1">
    <source>
        <dbReference type="SAM" id="MobiDB-lite"/>
    </source>
</evidence>
<feature type="region of interest" description="Disordered" evidence="1">
    <location>
        <begin position="216"/>
        <end position="240"/>
    </location>
</feature>
<feature type="compositionally biased region" description="Low complexity" evidence="1">
    <location>
        <begin position="278"/>
        <end position="287"/>
    </location>
</feature>
<evidence type="ECO:0000313" key="3">
    <source>
        <dbReference type="Proteomes" id="UP000053872"/>
    </source>
</evidence>
<accession>A0A2I0LK89</accession>
<keyword evidence="3" id="KW-1185">Reference proteome</keyword>
<feature type="compositionally biased region" description="Polar residues" evidence="1">
    <location>
        <begin position="183"/>
        <end position="193"/>
    </location>
</feature>